<gene>
    <name evidence="2" type="ORF">L6773_09715</name>
</gene>
<reference evidence="2" key="1">
    <citation type="submission" date="2022-01" db="EMBL/GenBank/DDBJ databases">
        <authorList>
            <person name="Wang Y."/>
        </authorList>
    </citation>
    <scope>NUCLEOTIDE SEQUENCE</scope>
    <source>
        <strain evidence="2">WB101</strain>
    </source>
</reference>
<dbReference type="RefSeq" id="WP_237853823.1">
    <property type="nucleotide sequence ID" value="NZ_JAKLWS010000010.1"/>
</dbReference>
<protein>
    <submittedName>
        <fullName evidence="2">Sugar phosphate isomerase/epimerase</fullName>
    </submittedName>
</protein>
<organism evidence="2 3">
    <name type="scientific">Rhodohalobacter sulfatireducens</name>
    <dbReference type="NCBI Taxonomy" id="2911366"/>
    <lineage>
        <taxon>Bacteria</taxon>
        <taxon>Pseudomonadati</taxon>
        <taxon>Balneolota</taxon>
        <taxon>Balneolia</taxon>
        <taxon>Balneolales</taxon>
        <taxon>Balneolaceae</taxon>
        <taxon>Rhodohalobacter</taxon>
    </lineage>
</organism>
<evidence type="ECO:0000313" key="3">
    <source>
        <dbReference type="Proteomes" id="UP001165366"/>
    </source>
</evidence>
<proteinExistence type="predicted"/>
<keyword evidence="2" id="KW-0413">Isomerase</keyword>
<dbReference type="EMBL" id="JAKLWS010000010">
    <property type="protein sequence ID" value="MCG2588843.1"/>
    <property type="molecule type" value="Genomic_DNA"/>
</dbReference>
<keyword evidence="3" id="KW-1185">Reference proteome</keyword>
<sequence length="323" mass="35864">MSDNKMSRRQMIRNSGLAVMGAATGFGFSKSKPVNNRAQTHDLPFRISMNTSTLQAYELPADEQIRMVGDAGFDGIEMWVRDIRSFIDAGGTAEELGELLSSNNLLLENMIGFSEWISDDANTRAEALDLLRSDMEMIAAMGGNYIAAPVQGIDSIDLSKLDEYADRYRAILELGDQTGVIPILEVWGTGALHRVSDCVHIAIASGHPDATVLFDFYHVYRGGNDWDTINLVNAGKLSVMHMNDYPANPPRDELTDADRVFPGEGICPYEDVIPKLYNAGFRGGFSVELFNREYWDSMDARTILKESYERTHTVLTNAMADLN</sequence>
<dbReference type="Pfam" id="PF01261">
    <property type="entry name" value="AP_endonuc_2"/>
    <property type="match status" value="1"/>
</dbReference>
<dbReference type="InterPro" id="IPR036237">
    <property type="entry name" value="Xyl_isomerase-like_sf"/>
</dbReference>
<dbReference type="InterPro" id="IPR006311">
    <property type="entry name" value="TAT_signal"/>
</dbReference>
<dbReference type="InterPro" id="IPR050312">
    <property type="entry name" value="IolE/XylAMocC-like"/>
</dbReference>
<dbReference type="Proteomes" id="UP001165366">
    <property type="component" value="Unassembled WGS sequence"/>
</dbReference>
<dbReference type="SUPFAM" id="SSF51658">
    <property type="entry name" value="Xylose isomerase-like"/>
    <property type="match status" value="1"/>
</dbReference>
<dbReference type="PANTHER" id="PTHR12110">
    <property type="entry name" value="HYDROXYPYRUVATE ISOMERASE"/>
    <property type="match status" value="1"/>
</dbReference>
<feature type="domain" description="Xylose isomerase-like TIM barrel" evidence="1">
    <location>
        <begin position="68"/>
        <end position="307"/>
    </location>
</feature>
<reference evidence="2" key="2">
    <citation type="submission" date="2024-05" db="EMBL/GenBank/DDBJ databases">
        <title>Rhodohalobacter halophilus gen. nov., sp. nov., a moderately halophilic member of the family Balneolaceae.</title>
        <authorList>
            <person name="Xia J."/>
        </authorList>
    </citation>
    <scope>NUCLEOTIDE SEQUENCE</scope>
    <source>
        <strain evidence="2">WB101</strain>
    </source>
</reference>
<evidence type="ECO:0000259" key="1">
    <source>
        <dbReference type="Pfam" id="PF01261"/>
    </source>
</evidence>
<dbReference type="PANTHER" id="PTHR12110:SF48">
    <property type="entry name" value="BLL3656 PROTEIN"/>
    <property type="match status" value="1"/>
</dbReference>
<evidence type="ECO:0000313" key="2">
    <source>
        <dbReference type="EMBL" id="MCG2588843.1"/>
    </source>
</evidence>
<comment type="caution">
    <text evidence="2">The sequence shown here is derived from an EMBL/GenBank/DDBJ whole genome shotgun (WGS) entry which is preliminary data.</text>
</comment>
<name>A0ABS9KDC8_9BACT</name>
<accession>A0ABS9KDC8</accession>
<dbReference type="GO" id="GO:0016853">
    <property type="term" value="F:isomerase activity"/>
    <property type="evidence" value="ECO:0007669"/>
    <property type="project" value="UniProtKB-KW"/>
</dbReference>
<dbReference type="Gene3D" id="3.20.20.150">
    <property type="entry name" value="Divalent-metal-dependent TIM barrel enzymes"/>
    <property type="match status" value="1"/>
</dbReference>
<dbReference type="PROSITE" id="PS51318">
    <property type="entry name" value="TAT"/>
    <property type="match status" value="1"/>
</dbReference>
<dbReference type="InterPro" id="IPR013022">
    <property type="entry name" value="Xyl_isomerase-like_TIM-brl"/>
</dbReference>